<accession>A0A1J0RB44</accession>
<dbReference type="VEuPathDB" id="TriTrypDB:Tb10.v4.0056"/>
<dbReference type="GO" id="GO:0098552">
    <property type="term" value="C:side of membrane"/>
    <property type="evidence" value="ECO:0007669"/>
    <property type="project" value="UniProtKB-KW"/>
</dbReference>
<evidence type="ECO:0000256" key="7">
    <source>
        <dbReference type="ARBA" id="ARBA00023180"/>
    </source>
</evidence>
<keyword evidence="5 9" id="KW-0732">Signal</keyword>
<evidence type="ECO:0000256" key="3">
    <source>
        <dbReference type="ARBA" id="ARBA00022475"/>
    </source>
</evidence>
<feature type="signal peptide" evidence="9">
    <location>
        <begin position="1"/>
        <end position="23"/>
    </location>
</feature>
<keyword evidence="3" id="KW-1003">Cell membrane</keyword>
<keyword evidence="8" id="KW-0449">Lipoprotein</keyword>
<dbReference type="Gene3D" id="3.30.1680.30">
    <property type="match status" value="1"/>
</dbReference>
<dbReference type="Pfam" id="PF13206">
    <property type="entry name" value="VSG_B"/>
    <property type="match status" value="1"/>
</dbReference>
<sequence>MFSCSVTKLLLAAILLLCSQGKAAVSAGGNAREHAAMCELMQLATGVPDLLDPVPSTKAATDAVMDMNMSLADADWQKMFVGAKNDSVAWDPKLVTDQKYPPHWEKSWASWSAAAERIRSDNNVKEALKANGFSDMDDASRQLARQHMQPIAAAVAEITQQATTIAETIEGNNKATITKLLNSAAYGTDNGKGVFDTSASTGQAGVTAGACDSGAALNSKETICYTLLCLYSTASGGAQTKGCITTTDITSNWTTNSGAMVTTGLKNILATCSLNVDHKTTYSQLEAALSKVKSLIKRSTNTGILGHKEGANCNGSSASGMCVTYKDYVTAEKDNFAKIHWAQKLQAAATAIRAHNTVVQELKSVASAAATAEKQAALIARHAKEIQKITTATNNKASAEAHKSIKATEDKQKLCAAHHASQTDCDAKEFCSYDKTKDKGKRCVYNETKAEKSGVPVAQAQIEETSTA</sequence>
<evidence type="ECO:0000256" key="4">
    <source>
        <dbReference type="ARBA" id="ARBA00022622"/>
    </source>
</evidence>
<organism evidence="11">
    <name type="scientific">Trypanosoma brucei</name>
    <dbReference type="NCBI Taxonomy" id="5691"/>
    <lineage>
        <taxon>Eukaryota</taxon>
        <taxon>Discoba</taxon>
        <taxon>Euglenozoa</taxon>
        <taxon>Kinetoplastea</taxon>
        <taxon>Metakinetoplastina</taxon>
        <taxon>Trypanosomatida</taxon>
        <taxon>Trypanosomatidae</taxon>
        <taxon>Trypanosoma</taxon>
    </lineage>
</organism>
<feature type="chain" id="PRO_5012768825" evidence="9">
    <location>
        <begin position="24"/>
        <end position="468"/>
    </location>
</feature>
<evidence type="ECO:0000256" key="8">
    <source>
        <dbReference type="ARBA" id="ARBA00023288"/>
    </source>
</evidence>
<name>A0A1J0RB44_9TRYP</name>
<keyword evidence="4" id="KW-0336">GPI-anchor</keyword>
<keyword evidence="7" id="KW-0325">Glycoprotein</keyword>
<dbReference type="AlphaFoldDB" id="A0A1J0RB44"/>
<keyword evidence="6" id="KW-0472">Membrane</keyword>
<evidence type="ECO:0000259" key="10">
    <source>
        <dbReference type="Pfam" id="PF13206"/>
    </source>
</evidence>
<evidence type="ECO:0000256" key="9">
    <source>
        <dbReference type="SAM" id="SignalP"/>
    </source>
</evidence>
<evidence type="ECO:0000256" key="1">
    <source>
        <dbReference type="ARBA" id="ARBA00002523"/>
    </source>
</evidence>
<dbReference type="GO" id="GO:0005886">
    <property type="term" value="C:plasma membrane"/>
    <property type="evidence" value="ECO:0007669"/>
    <property type="project" value="UniProtKB-SubCell"/>
</dbReference>
<dbReference type="InterPro" id="IPR025932">
    <property type="entry name" value="Trypano_VSG_B_N_dom"/>
</dbReference>
<comment type="subcellular location">
    <subcellularLocation>
        <location evidence="2">Cell membrane</location>
        <topology evidence="2">Lipid-anchor</topology>
        <topology evidence="2">GPI-anchor</topology>
    </subcellularLocation>
</comment>
<dbReference type="VEuPathDB" id="TriTrypDB:Tb427_000423200"/>
<proteinExistence type="predicted"/>
<dbReference type="VEuPathDB" id="TriTrypDB:Tb1125.Tb10.v4.0056"/>
<comment type="function">
    <text evidence="1">VSG forms a coat on the surface of the parasite. The trypanosome evades the immune response of the host by expressing a series of antigenically distinct VSGs from an estimated 1000 VSG genes.</text>
</comment>
<protein>
    <submittedName>
        <fullName evidence="11">Variant surface glycoprotein 1125.4733</fullName>
    </submittedName>
</protein>
<dbReference type="EMBL" id="KX700990">
    <property type="protein sequence ID" value="APD74946.1"/>
    <property type="molecule type" value="Genomic_DNA"/>
</dbReference>
<evidence type="ECO:0000256" key="5">
    <source>
        <dbReference type="ARBA" id="ARBA00022729"/>
    </source>
</evidence>
<evidence type="ECO:0000256" key="2">
    <source>
        <dbReference type="ARBA" id="ARBA00004609"/>
    </source>
</evidence>
<reference evidence="11" key="1">
    <citation type="submission" date="2016-08" db="EMBL/GenBank/DDBJ databases">
        <title>VSG repertoire of Trypanosoma brucei EATRO 1125.</title>
        <authorList>
            <person name="Cross G.A."/>
        </authorList>
    </citation>
    <scope>NUCLEOTIDE SEQUENCE</scope>
    <source>
        <strain evidence="11">EATRO 1125</strain>
    </source>
</reference>
<evidence type="ECO:0000256" key="6">
    <source>
        <dbReference type="ARBA" id="ARBA00023136"/>
    </source>
</evidence>
<evidence type="ECO:0000313" key="11">
    <source>
        <dbReference type="EMBL" id="APD74946.1"/>
    </source>
</evidence>
<feature type="domain" description="Trypanosome variant surface glycoprotein B-type N-terminal" evidence="10">
    <location>
        <begin position="13"/>
        <end position="367"/>
    </location>
</feature>